<feature type="compositionally biased region" description="Polar residues" evidence="1">
    <location>
        <begin position="9"/>
        <end position="49"/>
    </location>
</feature>
<feature type="region of interest" description="Disordered" evidence="1">
    <location>
        <begin position="408"/>
        <end position="482"/>
    </location>
</feature>
<reference evidence="2" key="2">
    <citation type="submission" date="2020-05" db="UniProtKB">
        <authorList>
            <consortium name="EnsemblMetazoa"/>
        </authorList>
    </citation>
    <scope>IDENTIFICATION</scope>
    <source>
        <strain evidence="2">maculatus3</strain>
    </source>
</reference>
<feature type="compositionally biased region" description="Polar residues" evidence="1">
    <location>
        <begin position="283"/>
        <end position="298"/>
    </location>
</feature>
<feature type="compositionally biased region" description="Polar residues" evidence="1">
    <location>
        <begin position="436"/>
        <end position="448"/>
    </location>
</feature>
<sequence length="742" mass="80567">MYLAPYQSLLGNNNHDNVSENQSPLPAAASQNQNVPERATAQKQASKETGLQFKKKKQTKQSGQYVEKRLASLLKLIDKDRKENAMQVLESKKTKANRVRQRKRTPVVVAEICINSSDEESQPVKRQVEPAESLLLSEEETDEVIIIPTPPPPQICIDCSDEEEPNSSSTGQFALPKSKKGKAQKLAPATSSRCHSPSNSSIMSDDFIGQHDRSRLNDSFTESIPSDDELVSTMEGNRRAGTASGKATKKGAEKRQERVPSISSEDTVGTNGDTTDQEKRTPAKSQPPVNGVGTATNAKNKKESTCTKKTPSKGKISKSAPASSPVVEAATSPSTTPKGTVSSKSNSGTTSSDTSSGTAKAPGKSKTRSKSPVSLVMELVRKQFEGKKAHAGPKSKSKKVALFEENVSSESDYDILPKDDSCASTPKPADKRSRRSASSFIEQAADVSSESDYDESFLQTTKPAVAEKEPKKRIGRKRKQYNSETYSDEDFACLLTDIVRAVSDTEEDDEEEEEEEDENAAIVGNEKLESVIKTAETAISEAVTAVPSTANNETAGEEQPAATSKPDRNPKKKRKLKYVLPPGEGKVATTQPTGTAEMEEPPPDPAGKKKKKAKEPKSSVKDVTSGSSCTTPDPQTNRLEKAQPATPSPAVKRKKKQTNTPNDTQTIVESDDEDVQIIVEAARDGAKKAPALGPECAWNEEMKQFYNTSWAGENMNLEMVFRKMPCKRKRHSIALEALSGRF</sequence>
<dbReference type="EnsemblMetazoa" id="AMAM002846-RA">
    <property type="protein sequence ID" value="AMAM002846-PA"/>
    <property type="gene ID" value="AMAM002846"/>
</dbReference>
<feature type="compositionally biased region" description="Polar residues" evidence="1">
    <location>
        <begin position="261"/>
        <end position="274"/>
    </location>
</feature>
<feature type="region of interest" description="Disordered" evidence="1">
    <location>
        <begin position="1"/>
        <end position="64"/>
    </location>
</feature>
<feature type="region of interest" description="Disordered" evidence="1">
    <location>
        <begin position="146"/>
        <end position="374"/>
    </location>
</feature>
<evidence type="ECO:0000313" key="2">
    <source>
        <dbReference type="EnsemblMetazoa" id="AMAM002846-PA"/>
    </source>
</evidence>
<evidence type="ECO:0000313" key="3">
    <source>
        <dbReference type="Proteomes" id="UP000075901"/>
    </source>
</evidence>
<dbReference type="AlphaFoldDB" id="A0A182SAE0"/>
<reference evidence="3" key="1">
    <citation type="submission" date="2013-09" db="EMBL/GenBank/DDBJ databases">
        <title>The Genome Sequence of Anopheles maculatus species B.</title>
        <authorList>
            <consortium name="The Broad Institute Genomics Platform"/>
            <person name="Neafsey D.E."/>
            <person name="Besansky N."/>
            <person name="Howell P."/>
            <person name="Walton C."/>
            <person name="Young S.K."/>
            <person name="Zeng Q."/>
            <person name="Gargeya S."/>
            <person name="Fitzgerald M."/>
            <person name="Haas B."/>
            <person name="Abouelleil A."/>
            <person name="Allen A.W."/>
            <person name="Alvarado L."/>
            <person name="Arachchi H.M."/>
            <person name="Berlin A.M."/>
            <person name="Chapman S.B."/>
            <person name="Gainer-Dewar J."/>
            <person name="Goldberg J."/>
            <person name="Griggs A."/>
            <person name="Gujja S."/>
            <person name="Hansen M."/>
            <person name="Howarth C."/>
            <person name="Imamovic A."/>
            <person name="Ireland A."/>
            <person name="Larimer J."/>
            <person name="McCowan C."/>
            <person name="Murphy C."/>
            <person name="Pearson M."/>
            <person name="Poon T.W."/>
            <person name="Priest M."/>
            <person name="Roberts A."/>
            <person name="Saif S."/>
            <person name="Shea T."/>
            <person name="Sisk P."/>
            <person name="Sykes S."/>
            <person name="Wortman J."/>
            <person name="Nusbaum C."/>
            <person name="Birren B."/>
        </authorList>
    </citation>
    <scope>NUCLEOTIDE SEQUENCE [LARGE SCALE GENOMIC DNA]</scope>
    <source>
        <strain evidence="3">maculatus3</strain>
    </source>
</reference>
<feature type="region of interest" description="Disordered" evidence="1">
    <location>
        <begin position="542"/>
        <end position="673"/>
    </location>
</feature>
<proteinExistence type="predicted"/>
<accession>A0A182SAE0</accession>
<protein>
    <submittedName>
        <fullName evidence="2">Uncharacterized protein</fullName>
    </submittedName>
</protein>
<dbReference type="Proteomes" id="UP000075901">
    <property type="component" value="Unassembled WGS sequence"/>
</dbReference>
<feature type="compositionally biased region" description="Polar residues" evidence="1">
    <location>
        <begin position="624"/>
        <end position="637"/>
    </location>
</feature>
<feature type="compositionally biased region" description="Polar residues" evidence="1">
    <location>
        <begin position="189"/>
        <end position="203"/>
    </location>
</feature>
<evidence type="ECO:0000256" key="1">
    <source>
        <dbReference type="SAM" id="MobiDB-lite"/>
    </source>
</evidence>
<name>A0A182SAE0_9DIPT</name>
<keyword evidence="3" id="KW-1185">Reference proteome</keyword>
<feature type="compositionally biased region" description="Acidic residues" evidence="1">
    <location>
        <begin position="504"/>
        <end position="519"/>
    </location>
</feature>
<feature type="compositionally biased region" description="Polar residues" evidence="1">
    <location>
        <begin position="658"/>
        <end position="668"/>
    </location>
</feature>
<feature type="region of interest" description="Disordered" evidence="1">
    <location>
        <begin position="503"/>
        <end position="527"/>
    </location>
</feature>
<dbReference type="VEuPathDB" id="VectorBase:AMAM002846"/>
<feature type="compositionally biased region" description="Low complexity" evidence="1">
    <location>
        <begin position="317"/>
        <end position="358"/>
    </location>
</feature>
<organism evidence="2 3">
    <name type="scientific">Anopheles maculatus</name>
    <dbReference type="NCBI Taxonomy" id="74869"/>
    <lineage>
        <taxon>Eukaryota</taxon>
        <taxon>Metazoa</taxon>
        <taxon>Ecdysozoa</taxon>
        <taxon>Arthropoda</taxon>
        <taxon>Hexapoda</taxon>
        <taxon>Insecta</taxon>
        <taxon>Pterygota</taxon>
        <taxon>Neoptera</taxon>
        <taxon>Endopterygota</taxon>
        <taxon>Diptera</taxon>
        <taxon>Nematocera</taxon>
        <taxon>Culicoidea</taxon>
        <taxon>Culicidae</taxon>
        <taxon>Anophelinae</taxon>
        <taxon>Anopheles</taxon>
        <taxon>Anopheles maculatus group</taxon>
    </lineage>
</organism>